<dbReference type="InterPro" id="IPR006483">
    <property type="entry name" value="CRISPR-assoc_Cas3_HD"/>
</dbReference>
<comment type="similarity">
    <text evidence="2">In the central section; belongs to the CRISPR-associated helicase Cas3 family.</text>
</comment>
<dbReference type="GO" id="GO:0004386">
    <property type="term" value="F:helicase activity"/>
    <property type="evidence" value="ECO:0007669"/>
    <property type="project" value="UniProtKB-KW"/>
</dbReference>
<dbReference type="Pfam" id="PF00270">
    <property type="entry name" value="DEAD"/>
    <property type="match status" value="1"/>
</dbReference>
<feature type="domain" description="Helicase ATP-binding" evidence="10">
    <location>
        <begin position="259"/>
        <end position="457"/>
    </location>
</feature>
<reference evidence="12 13" key="1">
    <citation type="submission" date="2015-12" db="EMBL/GenBank/DDBJ databases">
        <title>Genome sequence of Tistrella mobilis MCCC 1A02139.</title>
        <authorList>
            <person name="Lu L."/>
            <person name="Lai Q."/>
            <person name="Shao Z."/>
            <person name="Qian P."/>
        </authorList>
    </citation>
    <scope>NUCLEOTIDE SEQUENCE [LARGE SCALE GENOMIC DNA]</scope>
    <source>
        <strain evidence="12 13">MCCC 1A02139</strain>
    </source>
</reference>
<protein>
    <recommendedName>
        <fullName evidence="14">CRISPR-associated helicase/endonuclease Cas3</fullName>
    </recommendedName>
</protein>
<dbReference type="SUPFAM" id="SSF109604">
    <property type="entry name" value="HD-domain/PDEase-like"/>
    <property type="match status" value="1"/>
</dbReference>
<dbReference type="NCBIfam" id="TIGR01596">
    <property type="entry name" value="cas3_HD"/>
    <property type="match status" value="1"/>
</dbReference>
<evidence type="ECO:0000313" key="13">
    <source>
        <dbReference type="Proteomes" id="UP000075787"/>
    </source>
</evidence>
<dbReference type="SMART" id="SM00487">
    <property type="entry name" value="DEXDc"/>
    <property type="match status" value="1"/>
</dbReference>
<gene>
    <name evidence="12" type="ORF">AUP44_12810</name>
</gene>
<evidence type="ECO:0000256" key="8">
    <source>
        <dbReference type="ARBA" id="ARBA00023118"/>
    </source>
</evidence>
<dbReference type="EMBL" id="LPZR01000197">
    <property type="protein sequence ID" value="KYO50492.1"/>
    <property type="molecule type" value="Genomic_DNA"/>
</dbReference>
<dbReference type="Gene3D" id="3.40.50.300">
    <property type="entry name" value="P-loop containing nucleotide triphosphate hydrolases"/>
    <property type="match status" value="2"/>
</dbReference>
<accession>A0A162K507</accession>
<evidence type="ECO:0000256" key="1">
    <source>
        <dbReference type="ARBA" id="ARBA00006847"/>
    </source>
</evidence>
<evidence type="ECO:0000256" key="6">
    <source>
        <dbReference type="ARBA" id="ARBA00022806"/>
    </source>
</evidence>
<keyword evidence="6" id="KW-0347">Helicase</keyword>
<evidence type="ECO:0000256" key="4">
    <source>
        <dbReference type="ARBA" id="ARBA00022741"/>
    </source>
</evidence>
<dbReference type="GO" id="GO:0046872">
    <property type="term" value="F:metal ion binding"/>
    <property type="evidence" value="ECO:0007669"/>
    <property type="project" value="UniProtKB-KW"/>
</dbReference>
<dbReference type="PROSITE" id="PS51192">
    <property type="entry name" value="HELICASE_ATP_BIND_1"/>
    <property type="match status" value="1"/>
</dbReference>
<evidence type="ECO:0000313" key="12">
    <source>
        <dbReference type="EMBL" id="KYO50492.1"/>
    </source>
</evidence>
<dbReference type="RefSeq" id="WP_062767982.1">
    <property type="nucleotide sequence ID" value="NZ_CP121045.1"/>
</dbReference>
<keyword evidence="7" id="KW-0067">ATP-binding</keyword>
<organism evidence="12 13">
    <name type="scientific">Tistrella mobilis</name>
    <dbReference type="NCBI Taxonomy" id="171437"/>
    <lineage>
        <taxon>Bacteria</taxon>
        <taxon>Pseudomonadati</taxon>
        <taxon>Pseudomonadota</taxon>
        <taxon>Alphaproteobacteria</taxon>
        <taxon>Geminicoccales</taxon>
        <taxon>Geminicoccaceae</taxon>
        <taxon>Tistrella</taxon>
    </lineage>
</organism>
<keyword evidence="4" id="KW-0547">Nucleotide-binding</keyword>
<dbReference type="SUPFAM" id="SSF52540">
    <property type="entry name" value="P-loop containing nucleoside triphosphate hydrolases"/>
    <property type="match status" value="1"/>
</dbReference>
<evidence type="ECO:0008006" key="14">
    <source>
        <dbReference type="Google" id="ProtNLM"/>
    </source>
</evidence>
<dbReference type="InterPro" id="IPR014001">
    <property type="entry name" value="Helicase_ATP-bd"/>
</dbReference>
<evidence type="ECO:0000259" key="10">
    <source>
        <dbReference type="PROSITE" id="PS51192"/>
    </source>
</evidence>
<dbReference type="CDD" id="cd17930">
    <property type="entry name" value="DEXHc_cas3"/>
    <property type="match status" value="1"/>
</dbReference>
<dbReference type="PROSITE" id="PS51643">
    <property type="entry name" value="HD_CAS3"/>
    <property type="match status" value="1"/>
</dbReference>
<feature type="region of interest" description="Disordered" evidence="9">
    <location>
        <begin position="137"/>
        <end position="166"/>
    </location>
</feature>
<dbReference type="InterPro" id="IPR027417">
    <property type="entry name" value="P-loop_NTPase"/>
</dbReference>
<sequence>MPFYAHSLKDRPETAWHLLADHLRAVGAGAGVSAARFGQESLARAAGLLHDSGKYSPEFQARLRGDVSKVDHATWGARVMSDMIRDRAGGLAGRLPGAQAVLYAVAGHHAGLADFEDQGDGGRGSLRERVEKKRLDDASAWKDEITPPEPDESWLRLPPPRPGEAPDDRAGFRFAVMTRMVFSCLVDADYADTAAFHAAAEGREDPEAGFAPAPMAVLRGRVDGFIDGLAADAAARAAGQAGAERVVAARAGVLADCRAAASAGQGVFSLSVPTGGGKTLASLAFALAHAEAHGLDRVIIVIPYTSIIEQTAGVIRQALGADLADQVLEHHSAFDTEADLDRRNIPPEGRERWQGRDKLRRAMERWNRPIIVTTAVQFLESLFSDRPARCRKLQAIPRSVVILDEAHMMPRGLLRPTVAMLDELAANYRVTVVLATATQPVLVAPDDTAEVVDEYAQVFGLEGGFRAVREIVSDASALHQRLARVRVQDAGRLDDAGVIARLQTTPQALAVVDTRLHARRLYEALAAAAPDGAFHLSALMTAAHRSRRLDEIRARLAAGGACRIISTTVIECGVDIDLPMVLRAAAGFDSIAQAAGRCNREGRLGQGGIVEVFTPADPADQPKRLAQALAAAAVARGRMVEDRIDDPLSPEAMRLYFDALFWQALDMLDAGNIMALHDSPHRLAIPFATIATLYRIIEDGMLPLIIPTTPEAEACLAALDAADPSALDRFGGAGGAARLLQRHVVTLPPRIRAKLVEAHAARVVGGERYQGQFVALENLDLYRDDVGLVWDEPAFREVEGLVV</sequence>
<dbReference type="GO" id="GO:0016887">
    <property type="term" value="F:ATP hydrolysis activity"/>
    <property type="evidence" value="ECO:0007669"/>
    <property type="project" value="TreeGrafter"/>
</dbReference>
<comment type="caution">
    <text evidence="12">The sequence shown here is derived from an EMBL/GenBank/DDBJ whole genome shotgun (WGS) entry which is preliminary data.</text>
</comment>
<dbReference type="InterPro" id="IPR052511">
    <property type="entry name" value="ATP-dep_Helicase"/>
</dbReference>
<dbReference type="GO" id="GO:0003677">
    <property type="term" value="F:DNA binding"/>
    <property type="evidence" value="ECO:0007669"/>
    <property type="project" value="TreeGrafter"/>
</dbReference>
<proteinExistence type="inferred from homology"/>
<dbReference type="Pfam" id="PF18019">
    <property type="entry name" value="Cas3_HD"/>
    <property type="match status" value="1"/>
</dbReference>
<dbReference type="Proteomes" id="UP000075787">
    <property type="component" value="Unassembled WGS sequence"/>
</dbReference>
<keyword evidence="3" id="KW-0479">Metal-binding</keyword>
<dbReference type="PANTHER" id="PTHR47962">
    <property type="entry name" value="ATP-DEPENDENT HELICASE LHR-RELATED-RELATED"/>
    <property type="match status" value="1"/>
</dbReference>
<name>A0A162K507_9PROT</name>
<dbReference type="InterPro" id="IPR054712">
    <property type="entry name" value="Cas3-like_dom"/>
</dbReference>
<evidence type="ECO:0000256" key="2">
    <source>
        <dbReference type="ARBA" id="ARBA00009046"/>
    </source>
</evidence>
<dbReference type="AlphaFoldDB" id="A0A162K507"/>
<feature type="domain" description="HD Cas3-type" evidence="11">
    <location>
        <begin position="12"/>
        <end position="191"/>
    </location>
</feature>
<dbReference type="Gene3D" id="1.10.3210.30">
    <property type="match status" value="1"/>
</dbReference>
<evidence type="ECO:0000256" key="3">
    <source>
        <dbReference type="ARBA" id="ARBA00022723"/>
    </source>
</evidence>
<dbReference type="GO" id="GO:0005524">
    <property type="term" value="F:ATP binding"/>
    <property type="evidence" value="ECO:0007669"/>
    <property type="project" value="UniProtKB-KW"/>
</dbReference>
<keyword evidence="5" id="KW-0378">Hydrolase</keyword>
<evidence type="ECO:0000256" key="5">
    <source>
        <dbReference type="ARBA" id="ARBA00022801"/>
    </source>
</evidence>
<comment type="similarity">
    <text evidence="1">In the N-terminal section; belongs to the CRISPR-associated nuclease Cas3-HD family.</text>
</comment>
<dbReference type="InterPro" id="IPR038257">
    <property type="entry name" value="CRISPR-assoc_Cas3_HD_sf"/>
</dbReference>
<dbReference type="Pfam" id="PF22590">
    <property type="entry name" value="Cas3-like_C_2"/>
    <property type="match status" value="1"/>
</dbReference>
<evidence type="ECO:0000259" key="11">
    <source>
        <dbReference type="PROSITE" id="PS51643"/>
    </source>
</evidence>
<evidence type="ECO:0000256" key="9">
    <source>
        <dbReference type="SAM" id="MobiDB-lite"/>
    </source>
</evidence>
<keyword evidence="8" id="KW-0051">Antiviral defense</keyword>
<dbReference type="OrthoDB" id="9810236at2"/>
<dbReference type="CDD" id="cd09641">
    <property type="entry name" value="Cas3''_I"/>
    <property type="match status" value="1"/>
</dbReference>
<dbReference type="GO" id="GO:0051607">
    <property type="term" value="P:defense response to virus"/>
    <property type="evidence" value="ECO:0007669"/>
    <property type="project" value="UniProtKB-KW"/>
</dbReference>
<dbReference type="InterPro" id="IPR011545">
    <property type="entry name" value="DEAD/DEAH_box_helicase_dom"/>
</dbReference>
<dbReference type="PANTHER" id="PTHR47962:SF5">
    <property type="entry name" value="ATP-DEPENDENT HELICASE LHR-RELATED"/>
    <property type="match status" value="1"/>
</dbReference>
<evidence type="ECO:0000256" key="7">
    <source>
        <dbReference type="ARBA" id="ARBA00022840"/>
    </source>
</evidence>
<dbReference type="GeneID" id="97243050"/>